<dbReference type="InterPro" id="IPR004363">
    <property type="entry name" value="Methylgl_synth"/>
</dbReference>
<dbReference type="InterPro" id="IPR045540">
    <property type="entry name" value="YegS/DAGK_C"/>
</dbReference>
<evidence type="ECO:0000313" key="5">
    <source>
        <dbReference type="Proteomes" id="UP001597273"/>
    </source>
</evidence>
<sequence>MPRFDRSILLYNGTAGASTSGTIIPLAVPALARASKHLELIQTDSQEEFEEACRSSCDALFVAGGDGTVHTAVQALSGLDNPPVLGILPSGTCNDFARTLNIPLLLEEAAEALVDGEIKAIDTALINDGSFLNFAGIGLITDASLNIDPDLKERYGKLSYFMSALQTMRQSAPFSVDLEVDGIHYAEKGEAVLIMNGKSIGTHMLPMEEISPSDGLLDVFIIQAATLAAIREWFSLSRPNITPDDLEYITHYQGKNIKIRTENEMQVDTDGEVYLTTPLDIRIQPKQLMMLVPRPAAETLPE</sequence>
<keyword evidence="4" id="KW-0808">Transferase</keyword>
<dbReference type="InterPro" id="IPR017438">
    <property type="entry name" value="ATP-NAD_kinase_N"/>
</dbReference>
<accession>A0ABW4QJ48</accession>
<dbReference type="InterPro" id="IPR005218">
    <property type="entry name" value="Diacylglycerol/lipid_kinase"/>
</dbReference>
<dbReference type="NCBIfam" id="TIGR00147">
    <property type="entry name" value="YegS/Rv2252/BmrU family lipid kinase"/>
    <property type="match status" value="1"/>
</dbReference>
<dbReference type="Pfam" id="PF00781">
    <property type="entry name" value="DAGK_cat"/>
    <property type="match status" value="1"/>
</dbReference>
<feature type="domain" description="DAGKc" evidence="3">
    <location>
        <begin position="2"/>
        <end position="130"/>
    </location>
</feature>
<dbReference type="EMBL" id="JBHUFW010000009">
    <property type="protein sequence ID" value="MFD1863646.1"/>
    <property type="molecule type" value="Genomic_DNA"/>
</dbReference>
<keyword evidence="4" id="KW-0418">Kinase</keyword>
<evidence type="ECO:0000256" key="1">
    <source>
        <dbReference type="ARBA" id="ARBA00022741"/>
    </source>
</evidence>
<proteinExistence type="predicted"/>
<dbReference type="Gene3D" id="3.40.50.10330">
    <property type="entry name" value="Probable inorganic polyphosphate/atp-NAD kinase, domain 1"/>
    <property type="match status" value="1"/>
</dbReference>
<dbReference type="Pfam" id="PF19279">
    <property type="entry name" value="YegS_C"/>
    <property type="match status" value="1"/>
</dbReference>
<gene>
    <name evidence="4" type="ORF">ACFSDB_12015</name>
</gene>
<keyword evidence="2" id="KW-0067">ATP-binding</keyword>
<dbReference type="EC" id="2.7.1.-" evidence="4"/>
<evidence type="ECO:0000256" key="2">
    <source>
        <dbReference type="ARBA" id="ARBA00022840"/>
    </source>
</evidence>
<organism evidence="4 5">
    <name type="scientific">Planococcus chinensis</name>
    <dbReference type="NCBI Taxonomy" id="272917"/>
    <lineage>
        <taxon>Bacteria</taxon>
        <taxon>Bacillati</taxon>
        <taxon>Bacillota</taxon>
        <taxon>Bacilli</taxon>
        <taxon>Bacillales</taxon>
        <taxon>Caryophanaceae</taxon>
        <taxon>Planococcus</taxon>
    </lineage>
</organism>
<name>A0ABW4QJ48_9BACL</name>
<evidence type="ECO:0000313" key="4">
    <source>
        <dbReference type="EMBL" id="MFD1863646.1"/>
    </source>
</evidence>
<evidence type="ECO:0000259" key="3">
    <source>
        <dbReference type="PROSITE" id="PS50146"/>
    </source>
</evidence>
<dbReference type="Proteomes" id="UP001597273">
    <property type="component" value="Unassembled WGS sequence"/>
</dbReference>
<dbReference type="InterPro" id="IPR001206">
    <property type="entry name" value="Diacylglycerol_kinase_cat_dom"/>
</dbReference>
<reference evidence="5" key="1">
    <citation type="journal article" date="2019" name="Int. J. Syst. Evol. Microbiol.">
        <title>The Global Catalogue of Microorganisms (GCM) 10K type strain sequencing project: providing services to taxonomists for standard genome sequencing and annotation.</title>
        <authorList>
            <consortium name="The Broad Institute Genomics Platform"/>
            <consortium name="The Broad Institute Genome Sequencing Center for Infectious Disease"/>
            <person name="Wu L."/>
            <person name="Ma J."/>
        </authorList>
    </citation>
    <scope>NUCLEOTIDE SEQUENCE [LARGE SCALE GENOMIC DNA]</scope>
    <source>
        <strain evidence="5">CGMCC 1.15475</strain>
    </source>
</reference>
<dbReference type="InterPro" id="IPR016064">
    <property type="entry name" value="NAD/diacylglycerol_kinase_sf"/>
</dbReference>
<dbReference type="GO" id="GO:0016301">
    <property type="term" value="F:kinase activity"/>
    <property type="evidence" value="ECO:0007669"/>
    <property type="project" value="UniProtKB-KW"/>
</dbReference>
<dbReference type="Gene3D" id="2.60.200.40">
    <property type="match status" value="1"/>
</dbReference>
<dbReference type="SMART" id="SM00046">
    <property type="entry name" value="DAGKc"/>
    <property type="match status" value="1"/>
</dbReference>
<dbReference type="RefSeq" id="WP_204893499.1">
    <property type="nucleotide sequence ID" value="NZ_JBHUFW010000009.1"/>
</dbReference>
<keyword evidence="1" id="KW-0547">Nucleotide-binding</keyword>
<protein>
    <submittedName>
        <fullName evidence="4">Diacylglycerol/lipid kinase family protein</fullName>
        <ecNumber evidence="4">2.7.1.-</ecNumber>
    </submittedName>
</protein>
<dbReference type="PANTHER" id="PTHR30492:SF0">
    <property type="entry name" value="METHYLGLYOXAL SYNTHASE"/>
    <property type="match status" value="1"/>
</dbReference>
<dbReference type="SUPFAM" id="SSF111331">
    <property type="entry name" value="NAD kinase/diacylglycerol kinase-like"/>
    <property type="match status" value="1"/>
</dbReference>
<keyword evidence="5" id="KW-1185">Reference proteome</keyword>
<dbReference type="PANTHER" id="PTHR30492">
    <property type="entry name" value="METHYLGLYOXAL SYNTHASE"/>
    <property type="match status" value="1"/>
</dbReference>
<dbReference type="PROSITE" id="PS50146">
    <property type="entry name" value="DAGK"/>
    <property type="match status" value="1"/>
</dbReference>
<comment type="caution">
    <text evidence="4">The sequence shown here is derived from an EMBL/GenBank/DDBJ whole genome shotgun (WGS) entry which is preliminary data.</text>
</comment>